<dbReference type="GO" id="GO:0007166">
    <property type="term" value="P:cell surface receptor signaling pathway"/>
    <property type="evidence" value="ECO:0007669"/>
    <property type="project" value="InterPro"/>
</dbReference>
<feature type="compositionally biased region" description="Polar residues" evidence="1">
    <location>
        <begin position="474"/>
        <end position="495"/>
    </location>
</feature>
<dbReference type="Pfam" id="PF20703">
    <property type="entry name" value="nSTAND1"/>
    <property type="match status" value="1"/>
</dbReference>
<dbReference type="InterPro" id="IPR059179">
    <property type="entry name" value="MLKL-like_MCAfunc"/>
</dbReference>
<dbReference type="OrthoDB" id="431454at2759"/>
<evidence type="ECO:0000313" key="4">
    <source>
        <dbReference type="Proteomes" id="UP000006514"/>
    </source>
</evidence>
<gene>
    <name evidence="3" type="ORF">AURDEDRAFT_187528</name>
</gene>
<accession>J0DBU3</accession>
<feature type="compositionally biased region" description="Low complexity" evidence="1">
    <location>
        <begin position="109"/>
        <end position="124"/>
    </location>
</feature>
<organism evidence="3 4">
    <name type="scientific">Auricularia subglabra (strain TFB-10046 / SS5)</name>
    <name type="common">White-rot fungus</name>
    <name type="synonym">Auricularia delicata (strain TFB10046)</name>
    <dbReference type="NCBI Taxonomy" id="717982"/>
    <lineage>
        <taxon>Eukaryota</taxon>
        <taxon>Fungi</taxon>
        <taxon>Dikarya</taxon>
        <taxon>Basidiomycota</taxon>
        <taxon>Agaricomycotina</taxon>
        <taxon>Agaricomycetes</taxon>
        <taxon>Auriculariales</taxon>
        <taxon>Auriculariaceae</taxon>
        <taxon>Auricularia</taxon>
    </lineage>
</organism>
<feature type="compositionally biased region" description="Low complexity" evidence="1">
    <location>
        <begin position="336"/>
        <end position="375"/>
    </location>
</feature>
<proteinExistence type="predicted"/>
<dbReference type="SMART" id="SM00028">
    <property type="entry name" value="TPR"/>
    <property type="match status" value="5"/>
</dbReference>
<dbReference type="SUPFAM" id="SSF52540">
    <property type="entry name" value="P-loop containing nucleoside triphosphate hydrolases"/>
    <property type="match status" value="1"/>
</dbReference>
<feature type="compositionally biased region" description="Low complexity" evidence="1">
    <location>
        <begin position="452"/>
        <end position="463"/>
    </location>
</feature>
<feature type="region of interest" description="Disordered" evidence="1">
    <location>
        <begin position="75"/>
        <end position="531"/>
    </location>
</feature>
<feature type="compositionally biased region" description="Low complexity" evidence="1">
    <location>
        <begin position="299"/>
        <end position="314"/>
    </location>
</feature>
<reference evidence="4" key="1">
    <citation type="journal article" date="2012" name="Science">
        <title>The Paleozoic origin of enzymatic lignin decomposition reconstructed from 31 fungal genomes.</title>
        <authorList>
            <person name="Floudas D."/>
            <person name="Binder M."/>
            <person name="Riley R."/>
            <person name="Barry K."/>
            <person name="Blanchette R.A."/>
            <person name="Henrissat B."/>
            <person name="Martinez A.T."/>
            <person name="Otillar R."/>
            <person name="Spatafora J.W."/>
            <person name="Yadav J.S."/>
            <person name="Aerts A."/>
            <person name="Benoit I."/>
            <person name="Boyd A."/>
            <person name="Carlson A."/>
            <person name="Copeland A."/>
            <person name="Coutinho P.M."/>
            <person name="de Vries R.P."/>
            <person name="Ferreira P."/>
            <person name="Findley K."/>
            <person name="Foster B."/>
            <person name="Gaskell J."/>
            <person name="Glotzer D."/>
            <person name="Gorecki P."/>
            <person name="Heitman J."/>
            <person name="Hesse C."/>
            <person name="Hori C."/>
            <person name="Igarashi K."/>
            <person name="Jurgens J.A."/>
            <person name="Kallen N."/>
            <person name="Kersten P."/>
            <person name="Kohler A."/>
            <person name="Kuees U."/>
            <person name="Kumar T.K.A."/>
            <person name="Kuo A."/>
            <person name="LaButti K."/>
            <person name="Larrondo L.F."/>
            <person name="Lindquist E."/>
            <person name="Ling A."/>
            <person name="Lombard V."/>
            <person name="Lucas S."/>
            <person name="Lundell T."/>
            <person name="Martin R."/>
            <person name="McLaughlin D.J."/>
            <person name="Morgenstern I."/>
            <person name="Morin E."/>
            <person name="Murat C."/>
            <person name="Nagy L.G."/>
            <person name="Nolan M."/>
            <person name="Ohm R.A."/>
            <person name="Patyshakuliyeva A."/>
            <person name="Rokas A."/>
            <person name="Ruiz-Duenas F.J."/>
            <person name="Sabat G."/>
            <person name="Salamov A."/>
            <person name="Samejima M."/>
            <person name="Schmutz J."/>
            <person name="Slot J.C."/>
            <person name="St John F."/>
            <person name="Stenlid J."/>
            <person name="Sun H."/>
            <person name="Sun S."/>
            <person name="Syed K."/>
            <person name="Tsang A."/>
            <person name="Wiebenga A."/>
            <person name="Young D."/>
            <person name="Pisabarro A."/>
            <person name="Eastwood D.C."/>
            <person name="Martin F."/>
            <person name="Cullen D."/>
            <person name="Grigoriev I.V."/>
            <person name="Hibbett D.S."/>
        </authorList>
    </citation>
    <scope>NUCLEOTIDE SEQUENCE [LARGE SCALE GENOMIC DNA]</scope>
    <source>
        <strain evidence="4">TFB10046</strain>
    </source>
</reference>
<feature type="compositionally biased region" description="Polar residues" evidence="1">
    <location>
        <begin position="429"/>
        <end position="443"/>
    </location>
</feature>
<dbReference type="SUPFAM" id="SSF48452">
    <property type="entry name" value="TPR-like"/>
    <property type="match status" value="2"/>
</dbReference>
<dbReference type="Gene3D" id="1.25.40.10">
    <property type="entry name" value="Tetratricopeptide repeat domain"/>
    <property type="match status" value="3"/>
</dbReference>
<feature type="compositionally biased region" description="Low complexity" evidence="1">
    <location>
        <begin position="131"/>
        <end position="141"/>
    </location>
</feature>
<dbReference type="EMBL" id="JH687817">
    <property type="protein sequence ID" value="EJD39068.1"/>
    <property type="molecule type" value="Genomic_DNA"/>
</dbReference>
<dbReference type="InterPro" id="IPR027417">
    <property type="entry name" value="P-loop_NTPase"/>
</dbReference>
<dbReference type="CDD" id="cd21037">
    <property type="entry name" value="MLKL_NTD"/>
    <property type="match status" value="1"/>
</dbReference>
<dbReference type="Proteomes" id="UP000006514">
    <property type="component" value="Unassembled WGS sequence"/>
</dbReference>
<dbReference type="Gene3D" id="1.20.930.20">
    <property type="entry name" value="Adaptor protein Cbl, N-terminal domain"/>
    <property type="match status" value="1"/>
</dbReference>
<dbReference type="Gene3D" id="3.40.50.300">
    <property type="entry name" value="P-loop containing nucleotide triphosphate hydrolases"/>
    <property type="match status" value="1"/>
</dbReference>
<feature type="compositionally biased region" description="Polar residues" evidence="1">
    <location>
        <begin position="239"/>
        <end position="251"/>
    </location>
</feature>
<dbReference type="InterPro" id="IPR036537">
    <property type="entry name" value="Adaptor_Cbl_N_dom_sf"/>
</dbReference>
<evidence type="ECO:0000256" key="1">
    <source>
        <dbReference type="SAM" id="MobiDB-lite"/>
    </source>
</evidence>
<sequence>MSTLARPPSPLTPVSPTPAKRRFGFRKRSPSSPAPKAPSAPSQPQTELPTPPTSPRLTPAKKVLSLKTWFASSSSAAKRNAAAALPPLQLPPAVPLKVLRKPHRPASPTPSRRSSDSSAASTTSNEDKPSSARWSLSSLSRRSSKDKSASEPSTAPKHRRSLSGFDWTLPLRRKSSRGSSRSSTASSSPNESVEALPSPPPEPAAAEKLPLSPPTLSPVSSFDLDLPSSTPKRGILKSRATTLPSPSSSVDFGSDPLPVSTILPSSKHGKKKDDGLTTESRSPRKRLFARKTLPPSPSPASSVSGPAIASAGSSKHGKNLADDTEDQTPSPRKKLFAAASLSLASPPLSPVSSKPGKSLDFSGGEPSTSTSTGIGMFTDSPLSLSPANTFDLGEPEVTTPTPAPKRRSPLKFGSFGRKHARGPSEDSLETTASTVVASNSIRSSVWKGKQRAASTPSPTASSSGFPDEKAENPYTFSIPSVSRTNTFDTASTSAAQAHVYPPAAGLRRRRSRKGKERATDSDLDEQEQDEDLDTELAAMRKSSIAKHRVSFSLPATSTVVASPIATTSSTLSPQTPLRPPPRRSSTGGKADTALAAASLAFRALREVADGLNIPYAKGIAGLAVLITDSVQLVTTNREACERLADHVCQVVVAIINQMSGKENISPQLKFNIQQLTDTLQKIHKFVQEQAKRTYFSRFIRSQDDVDLIKQYSDDLRHALDLFGLRSTIIIQHQLHRSTVIAQEYDNKILQTVQRNHKMYMRAIRGDDGEEIEDDVQEENVDAEGQDEEGLQAEAARSKTQLALEWEEPLLHPRPPIFYGREAIMDDILGLIAPAEDAPPSPARIAILGAPGIGKSSLALSALHNARTSARYAHRRYYVACEGVRSDSALLRRLAEHFELRVTDRMEDTRVQELVLSRLACRGERAVLVLDHFEDPWEDASEGRRDAVEKVVSAIAGIDSLSLVVVLRGAERPLGPGWTRPFLPMLGPLEHEAARDTFTALSDVADDEPTLPKLLDRCAGHPLAVTLLANIAQYDSMTALLARWEQESTSMLDRGVQSRQTNFDISIEVTIAGPRMKAVGEPALELITLLCLLPDGFSEESLGEITRALPEVGKAASVLRQTALAYDDVIDLPGRAPLPAAALAVSPAAKFLEAHKPASNDARAVRRLCVMGPIRAYFCANRKPKDDHLAVLEAHYISLAARAAKIGTAEDGETLVQVLRLEVGNMHCIIERILAKDPHRRDAVQAAADLGEFLRHTLRGSLRTSSFQLAMKAAQAIGEESLKGEWMVRAAEAARERGDVEGAAAQCEAAMNVIRDVRGQAHCLKQWALALSGTDAHVLAAQKLEEARNLYRAAADQMGVGECLLHLAQCDLTADNLVQAQTRAEEAMRVFRKHNHATWQARCQKVMGIVAQRNGNLTAAANKFSSALTLFKKAGCAPEMADALARLAEIARARCDFADALATHDDVLMMVRGFGPMPWGPRAPMPFAAAVPAISASNRTREAHSLLELGNLALSMDSIDRARSRFEEAQAIFNDHKGELLGQAACAVAFGDLSFRMNDPEAALAHYSAARTTYRRVASPRSEADVLAKMGDAQHAMKANFEAGLVAHVTALALYRKTRSEHGIASELRWLGDRYSAEAAPKPALAAYHVAGSLCRRATEWRLSAEVHSRVGDVCLGVGYRDGARVRYERSFALYKKGNDARAMQRCQEKIDELAQL</sequence>
<feature type="compositionally biased region" description="Basic residues" evidence="1">
    <location>
        <begin position="506"/>
        <end position="515"/>
    </location>
</feature>
<feature type="compositionally biased region" description="Basic residues" evidence="1">
    <location>
        <begin position="19"/>
        <end position="29"/>
    </location>
</feature>
<feature type="compositionally biased region" description="Low complexity" evidence="1">
    <location>
        <begin position="566"/>
        <end position="575"/>
    </location>
</feature>
<keyword evidence="4" id="KW-1185">Reference proteome</keyword>
<feature type="compositionally biased region" description="Low complexity" evidence="1">
    <location>
        <begin position="177"/>
        <end position="196"/>
    </location>
</feature>
<feature type="domain" description="Novel STAND NTPase 1" evidence="2">
    <location>
        <begin position="816"/>
        <end position="967"/>
    </location>
</feature>
<feature type="region of interest" description="Disordered" evidence="1">
    <location>
        <begin position="564"/>
        <end position="589"/>
    </location>
</feature>
<feature type="compositionally biased region" description="Acidic residues" evidence="1">
    <location>
        <begin position="521"/>
        <end position="531"/>
    </location>
</feature>
<feature type="compositionally biased region" description="Pro residues" evidence="1">
    <location>
        <begin position="7"/>
        <end position="16"/>
    </location>
</feature>
<dbReference type="PANTHER" id="PTHR10098:SF106">
    <property type="entry name" value="TETRATRICOPEPTIDE REPEAT PROTEIN 28-LIKE PROTEIN"/>
    <property type="match status" value="1"/>
</dbReference>
<dbReference type="PANTHER" id="PTHR10098">
    <property type="entry name" value="RAPSYN-RELATED"/>
    <property type="match status" value="1"/>
</dbReference>
<dbReference type="eggNOG" id="KOG1399">
    <property type="taxonomic scope" value="Eukaryota"/>
</dbReference>
<evidence type="ECO:0000259" key="2">
    <source>
        <dbReference type="Pfam" id="PF20703"/>
    </source>
</evidence>
<feature type="compositionally biased region" description="Low complexity" evidence="1">
    <location>
        <begin position="39"/>
        <end position="48"/>
    </location>
</feature>
<feature type="region of interest" description="Disordered" evidence="1">
    <location>
        <begin position="1"/>
        <end position="60"/>
    </location>
</feature>
<dbReference type="InterPro" id="IPR011990">
    <property type="entry name" value="TPR-like_helical_dom_sf"/>
</dbReference>
<feature type="compositionally biased region" description="Low complexity" evidence="1">
    <location>
        <begin position="75"/>
        <end position="87"/>
    </location>
</feature>
<protein>
    <recommendedName>
        <fullName evidence="2">Novel STAND NTPase 1 domain-containing protein</fullName>
    </recommendedName>
</protein>
<name>J0DBU3_AURST</name>
<dbReference type="InParanoid" id="J0DBU3"/>
<dbReference type="InterPro" id="IPR049052">
    <property type="entry name" value="nSTAND1"/>
</dbReference>
<dbReference type="InterPro" id="IPR019734">
    <property type="entry name" value="TPR_rpt"/>
</dbReference>
<evidence type="ECO:0000313" key="3">
    <source>
        <dbReference type="EMBL" id="EJD39068.1"/>
    </source>
</evidence>
<dbReference type="KEGG" id="adl:AURDEDRAFT_187528"/>